<dbReference type="InterPro" id="IPR032675">
    <property type="entry name" value="LRR_dom_sf"/>
</dbReference>
<dbReference type="EMBL" id="JACEFO010002054">
    <property type="protein sequence ID" value="KAF8687779.1"/>
    <property type="molecule type" value="Genomic_DNA"/>
</dbReference>
<dbReference type="Gene3D" id="3.80.10.10">
    <property type="entry name" value="Ribonuclease Inhibitor"/>
    <property type="match status" value="1"/>
</dbReference>
<comment type="caution">
    <text evidence="1">The sequence shown here is derived from an EMBL/GenBank/DDBJ whole genome shotgun (WGS) entry which is preliminary data.</text>
</comment>
<accession>A0A835EEL7</accession>
<dbReference type="SUPFAM" id="SSF52058">
    <property type="entry name" value="L domain-like"/>
    <property type="match status" value="1"/>
</dbReference>
<evidence type="ECO:0000313" key="2">
    <source>
        <dbReference type="Proteomes" id="UP000636709"/>
    </source>
</evidence>
<organism evidence="1 2">
    <name type="scientific">Digitaria exilis</name>
    <dbReference type="NCBI Taxonomy" id="1010633"/>
    <lineage>
        <taxon>Eukaryota</taxon>
        <taxon>Viridiplantae</taxon>
        <taxon>Streptophyta</taxon>
        <taxon>Embryophyta</taxon>
        <taxon>Tracheophyta</taxon>
        <taxon>Spermatophyta</taxon>
        <taxon>Magnoliopsida</taxon>
        <taxon>Liliopsida</taxon>
        <taxon>Poales</taxon>
        <taxon>Poaceae</taxon>
        <taxon>PACMAD clade</taxon>
        <taxon>Panicoideae</taxon>
        <taxon>Panicodae</taxon>
        <taxon>Paniceae</taxon>
        <taxon>Anthephorinae</taxon>
        <taxon>Digitaria</taxon>
    </lineage>
</organism>
<name>A0A835EEL7_9POAL</name>
<evidence type="ECO:0000313" key="1">
    <source>
        <dbReference type="EMBL" id="KAF8687779.1"/>
    </source>
</evidence>
<dbReference type="PANTHER" id="PTHR36766">
    <property type="entry name" value="PLANT BROAD-SPECTRUM MILDEW RESISTANCE PROTEIN RPW8"/>
    <property type="match status" value="1"/>
</dbReference>
<sequence>MSVNRCYDLEYLPVVNNMPSIQKLHLTRCPQVMHLSNAGYHTAMKELAIESCDRLSSLKELRGLVSLTKLKVTCCSDLVLLPDMDSYYSLGLLIIQHCPLLRSLPKGGLPVSLKVFVLTGCHQALEEQFQQKEGADWNKVAALPGCMTCTDESSEHWGNGDSGMNFKNATNWRI</sequence>
<dbReference type="AlphaFoldDB" id="A0A835EEL7"/>
<proteinExistence type="predicted"/>
<dbReference type="OrthoDB" id="695275at2759"/>
<dbReference type="PANTHER" id="PTHR36766:SF70">
    <property type="entry name" value="DISEASE RESISTANCE PROTEIN RGA4"/>
    <property type="match status" value="1"/>
</dbReference>
<keyword evidence="2" id="KW-1185">Reference proteome</keyword>
<reference evidence="1" key="1">
    <citation type="submission" date="2020-07" db="EMBL/GenBank/DDBJ databases">
        <title>Genome sequence and genetic diversity analysis of an under-domesticated orphan crop, white fonio (Digitaria exilis).</title>
        <authorList>
            <person name="Bennetzen J.L."/>
            <person name="Chen S."/>
            <person name="Ma X."/>
            <person name="Wang X."/>
            <person name="Yssel A.E.J."/>
            <person name="Chaluvadi S.R."/>
            <person name="Johnson M."/>
            <person name="Gangashetty P."/>
            <person name="Hamidou F."/>
            <person name="Sanogo M.D."/>
            <person name="Zwaenepoel A."/>
            <person name="Wallace J."/>
            <person name="Van De Peer Y."/>
            <person name="Van Deynze A."/>
        </authorList>
    </citation>
    <scope>NUCLEOTIDE SEQUENCE</scope>
    <source>
        <tissue evidence="1">Leaves</tissue>
    </source>
</reference>
<gene>
    <name evidence="1" type="ORF">HU200_042715</name>
</gene>
<protein>
    <submittedName>
        <fullName evidence="1">Uncharacterized protein</fullName>
    </submittedName>
</protein>
<dbReference type="Proteomes" id="UP000636709">
    <property type="component" value="Unassembled WGS sequence"/>
</dbReference>